<evidence type="ECO:0000313" key="4">
    <source>
        <dbReference type="EMBL" id="TWT94660.1"/>
    </source>
</evidence>
<feature type="compositionally biased region" description="Basic and acidic residues" evidence="2">
    <location>
        <begin position="130"/>
        <end position="139"/>
    </location>
</feature>
<comment type="caution">
    <text evidence="4">The sequence shown here is derived from an EMBL/GenBank/DDBJ whole genome shotgun (WGS) entry which is preliminary data.</text>
</comment>
<reference evidence="4 5" key="1">
    <citation type="submission" date="2019-02" db="EMBL/GenBank/DDBJ databases">
        <title>Deep-cultivation of Planctomycetes and their phenomic and genomic characterization uncovers novel biology.</title>
        <authorList>
            <person name="Wiegand S."/>
            <person name="Jogler M."/>
            <person name="Boedeker C."/>
            <person name="Pinto D."/>
            <person name="Vollmers J."/>
            <person name="Rivas-Marin E."/>
            <person name="Kohn T."/>
            <person name="Peeters S.H."/>
            <person name="Heuer A."/>
            <person name="Rast P."/>
            <person name="Oberbeckmann S."/>
            <person name="Bunk B."/>
            <person name="Jeske O."/>
            <person name="Meyerdierks A."/>
            <person name="Storesund J.E."/>
            <person name="Kallscheuer N."/>
            <person name="Luecker S."/>
            <person name="Lage O.M."/>
            <person name="Pohl T."/>
            <person name="Merkel B.J."/>
            <person name="Hornburger P."/>
            <person name="Mueller R.-W."/>
            <person name="Bruemmer F."/>
            <person name="Labrenz M."/>
            <person name="Spormann A.M."/>
            <person name="Op Den Camp H."/>
            <person name="Overmann J."/>
            <person name="Amann R."/>
            <person name="Jetten M.S.M."/>
            <person name="Mascher T."/>
            <person name="Medema M.H."/>
            <person name="Devos D.P."/>
            <person name="Kaster A.-K."/>
            <person name="Ovreas L."/>
            <person name="Rohde M."/>
            <person name="Galperin M.Y."/>
            <person name="Jogler C."/>
        </authorList>
    </citation>
    <scope>NUCLEOTIDE SEQUENCE [LARGE SCALE GENOMIC DNA]</scope>
    <source>
        <strain evidence="4 5">Pla52n</strain>
    </source>
</reference>
<name>A0A5C6A5K1_9BACT</name>
<dbReference type="AlphaFoldDB" id="A0A5C6A5K1"/>
<dbReference type="PANTHER" id="PTHR30576">
    <property type="entry name" value="COLANIC BIOSYNTHESIS UDP-GLUCOSE LIPID CARRIER TRANSFERASE"/>
    <property type="match status" value="1"/>
</dbReference>
<feature type="region of interest" description="Disordered" evidence="2">
    <location>
        <begin position="130"/>
        <end position="149"/>
    </location>
</feature>
<comment type="similarity">
    <text evidence="1">Belongs to the bacterial sugar transferase family.</text>
</comment>
<proteinExistence type="inferred from homology"/>
<dbReference type="EC" id="2.7.8.31" evidence="4"/>
<keyword evidence="5" id="KW-1185">Reference proteome</keyword>
<dbReference type="Pfam" id="PF02397">
    <property type="entry name" value="Bac_transf"/>
    <property type="match status" value="1"/>
</dbReference>
<organism evidence="4 5">
    <name type="scientific">Stieleria varia</name>
    <dbReference type="NCBI Taxonomy" id="2528005"/>
    <lineage>
        <taxon>Bacteria</taxon>
        <taxon>Pseudomonadati</taxon>
        <taxon>Planctomycetota</taxon>
        <taxon>Planctomycetia</taxon>
        <taxon>Pirellulales</taxon>
        <taxon>Pirellulaceae</taxon>
        <taxon>Stieleria</taxon>
    </lineage>
</organism>
<evidence type="ECO:0000256" key="1">
    <source>
        <dbReference type="ARBA" id="ARBA00006464"/>
    </source>
</evidence>
<dbReference type="RefSeq" id="WP_146522477.1">
    <property type="nucleotide sequence ID" value="NZ_CP151726.1"/>
</dbReference>
<accession>A0A5C6A5K1</accession>
<protein>
    <submittedName>
        <fullName evidence="4">UDP-glucose:undecaprenyl-phosphate glucose-1-phosphate transferase</fullName>
        <ecNumber evidence="4">2.7.8.31</ecNumber>
    </submittedName>
</protein>
<sequence length="376" mass="42132">MLGALLRPLSGVWPVGNDGDSLLLTLTEFNREVSRERIRATRRSFPFCIVTIRLLGASRRRKGRNALIRILHRHLRITDQKADLGKHEFAVLLVDTPEMGGRSVLDRMSQLCDAANLAVQLSLRVHDPDGFRSDSDDHSGGSGGRRRVGDDGVAQWLRVDHAEVEVTAEKPMVSRSLSQGLAKRVVDIVGAGAGLIAASPVLITAMIAVKATSPGPIFFRQTREGRGGKPFTIYKFRSMVVDAEAKQAALRAESHRDGPAFKIKNDPRVTRVGHFLRASCIDELPQLINVLRGDMSLVGPRPLPWHESRACNRWHRRRLDVRPGMTCHWQINKAKAETFDDWMRMDLQYVDRNNFWQDLRLIFSTVLVPMTGRGGD</sequence>
<dbReference type="GO" id="GO:0089702">
    <property type="term" value="F:undecaprenyl-phosphate glucose phosphotransferase activity"/>
    <property type="evidence" value="ECO:0007669"/>
    <property type="project" value="UniProtKB-EC"/>
</dbReference>
<dbReference type="EMBL" id="SJPN01000007">
    <property type="protein sequence ID" value="TWT94660.1"/>
    <property type="molecule type" value="Genomic_DNA"/>
</dbReference>
<keyword evidence="4" id="KW-0808">Transferase</keyword>
<dbReference type="Proteomes" id="UP000320176">
    <property type="component" value="Unassembled WGS sequence"/>
</dbReference>
<evidence type="ECO:0000256" key="2">
    <source>
        <dbReference type="SAM" id="MobiDB-lite"/>
    </source>
</evidence>
<dbReference type="PANTHER" id="PTHR30576:SF10">
    <property type="entry name" value="SLL5057 PROTEIN"/>
    <property type="match status" value="1"/>
</dbReference>
<gene>
    <name evidence="4" type="primary">wcaJ_3</name>
    <name evidence="4" type="ORF">Pla52n_54810</name>
</gene>
<evidence type="ECO:0000259" key="3">
    <source>
        <dbReference type="Pfam" id="PF02397"/>
    </source>
</evidence>
<dbReference type="InterPro" id="IPR003362">
    <property type="entry name" value="Bact_transf"/>
</dbReference>
<dbReference type="OrthoDB" id="9766874at2"/>
<feature type="domain" description="Bacterial sugar transferase" evidence="3">
    <location>
        <begin position="183"/>
        <end position="368"/>
    </location>
</feature>
<evidence type="ECO:0000313" key="5">
    <source>
        <dbReference type="Proteomes" id="UP000320176"/>
    </source>
</evidence>